<gene>
    <name evidence="1" type="ORF">PLANPX_0091</name>
</gene>
<accession>A0A5K7XBK2</accession>
<keyword evidence="2" id="KW-1185">Reference proteome</keyword>
<dbReference type="AlphaFoldDB" id="A0A5K7XBK2"/>
<dbReference type="Proteomes" id="UP000326837">
    <property type="component" value="Chromosome"/>
</dbReference>
<evidence type="ECO:0000313" key="2">
    <source>
        <dbReference type="Proteomes" id="UP000326837"/>
    </source>
</evidence>
<name>A0A5K7XBK2_9BACT</name>
<evidence type="ECO:0000313" key="1">
    <source>
        <dbReference type="EMBL" id="BBO30479.1"/>
    </source>
</evidence>
<reference evidence="2" key="1">
    <citation type="submission" date="2019-10" db="EMBL/GenBank/DDBJ databases">
        <title>Lacipirellula parvula gen. nov., sp. nov., representing a lineage of planctomycetes widespread in freshwater anoxic habitats, and description of the family Lacipirellulaceae.</title>
        <authorList>
            <person name="Dedysh S.N."/>
            <person name="Kulichevskaya I.S."/>
            <person name="Beletsky A.V."/>
            <person name="Rakitin A.L."/>
            <person name="Mardanov A.V."/>
            <person name="Ivanova A.A."/>
            <person name="Saltykova V.X."/>
            <person name="Rijpstra W.I.C."/>
            <person name="Sinninghe Damste J.S."/>
            <person name="Ravin N.V."/>
        </authorList>
    </citation>
    <scope>NUCLEOTIDE SEQUENCE [LARGE SCALE GENOMIC DNA]</scope>
    <source>
        <strain evidence="2">PX69</strain>
    </source>
</reference>
<dbReference type="KEGG" id="lpav:PLANPX_0091"/>
<organism evidence="1 2">
    <name type="scientific">Lacipirellula parvula</name>
    <dbReference type="NCBI Taxonomy" id="2650471"/>
    <lineage>
        <taxon>Bacteria</taxon>
        <taxon>Pseudomonadati</taxon>
        <taxon>Planctomycetota</taxon>
        <taxon>Planctomycetia</taxon>
        <taxon>Pirellulales</taxon>
        <taxon>Lacipirellulaceae</taxon>
        <taxon>Lacipirellula</taxon>
    </lineage>
</organism>
<dbReference type="EMBL" id="AP021861">
    <property type="protein sequence ID" value="BBO30479.1"/>
    <property type="molecule type" value="Genomic_DNA"/>
</dbReference>
<proteinExistence type="predicted"/>
<sequence>MINRRFCRRVRLLLLAGKFPVKLLCCNLDPLVVKQSVTITLVP</sequence>
<protein>
    <submittedName>
        <fullName evidence="1">Uncharacterized protein</fullName>
    </submittedName>
</protein>